<name>A0A1M7QAD0_9BURK</name>
<evidence type="ECO:0000256" key="3">
    <source>
        <dbReference type="ARBA" id="ARBA00022538"/>
    </source>
</evidence>
<dbReference type="STRING" id="551987.SAMN05192549_106425"/>
<organism evidence="10 11">
    <name type="scientific">Duganella sacchari</name>
    <dbReference type="NCBI Taxonomy" id="551987"/>
    <lineage>
        <taxon>Bacteria</taxon>
        <taxon>Pseudomonadati</taxon>
        <taxon>Pseudomonadota</taxon>
        <taxon>Betaproteobacteria</taxon>
        <taxon>Burkholderiales</taxon>
        <taxon>Oxalobacteraceae</taxon>
        <taxon>Telluria group</taxon>
        <taxon>Duganella</taxon>
    </lineage>
</organism>
<protein>
    <recommendedName>
        <fullName evidence="9">Potassium-transporting ATPase potassium-binding subunit</fullName>
    </recommendedName>
    <alternativeName>
        <fullName evidence="9">ATP phosphohydrolase [potassium-transporting] A chain</fullName>
    </alternativeName>
    <alternativeName>
        <fullName evidence="9">Potassium-binding and translocating subunit A</fullName>
    </alternativeName>
    <alternativeName>
        <fullName evidence="9">Potassium-translocating ATPase A chain</fullName>
    </alternativeName>
</protein>
<evidence type="ECO:0000256" key="6">
    <source>
        <dbReference type="ARBA" id="ARBA00022989"/>
    </source>
</evidence>
<dbReference type="PANTHER" id="PTHR30607">
    <property type="entry name" value="POTASSIUM-TRANSPORTING ATPASE A CHAIN"/>
    <property type="match status" value="1"/>
</dbReference>
<evidence type="ECO:0000256" key="4">
    <source>
        <dbReference type="ARBA" id="ARBA00022692"/>
    </source>
</evidence>
<evidence type="ECO:0000313" key="11">
    <source>
        <dbReference type="Proteomes" id="UP000184339"/>
    </source>
</evidence>
<keyword evidence="1 9" id="KW-0813">Transport</keyword>
<feature type="transmembrane region" description="Helical" evidence="9">
    <location>
        <begin position="6"/>
        <end position="27"/>
    </location>
</feature>
<feature type="transmembrane region" description="Helical" evidence="9">
    <location>
        <begin position="294"/>
        <end position="315"/>
    </location>
</feature>
<reference evidence="11" key="1">
    <citation type="submission" date="2016-11" db="EMBL/GenBank/DDBJ databases">
        <authorList>
            <person name="Varghese N."/>
            <person name="Submissions S."/>
        </authorList>
    </citation>
    <scope>NUCLEOTIDE SEQUENCE [LARGE SCALE GENOMIC DNA]</scope>
    <source>
        <strain evidence="11">Sac-22</strain>
    </source>
</reference>
<dbReference type="GO" id="GO:0030955">
    <property type="term" value="F:potassium ion binding"/>
    <property type="evidence" value="ECO:0007669"/>
    <property type="project" value="UniProtKB-UniRule"/>
</dbReference>
<accession>A0A1M7QAD0</accession>
<feature type="transmembrane region" description="Helical" evidence="9">
    <location>
        <begin position="467"/>
        <end position="485"/>
    </location>
</feature>
<proteinExistence type="inferred from homology"/>
<feature type="transmembrane region" description="Helical" evidence="9">
    <location>
        <begin position="322"/>
        <end position="342"/>
    </location>
</feature>
<evidence type="ECO:0000313" key="10">
    <source>
        <dbReference type="EMBL" id="SHN27605.1"/>
    </source>
</evidence>
<keyword evidence="4 9" id="KW-0812">Transmembrane</keyword>
<evidence type="ECO:0000256" key="9">
    <source>
        <dbReference type="HAMAP-Rule" id="MF_00275"/>
    </source>
</evidence>
<feature type="transmembrane region" description="Helical" evidence="9">
    <location>
        <begin position="185"/>
        <end position="207"/>
    </location>
</feature>
<dbReference type="OrthoDB" id="9763796at2"/>
<keyword evidence="5 9" id="KW-0630">Potassium</keyword>
<feature type="transmembrane region" description="Helical" evidence="9">
    <location>
        <begin position="573"/>
        <end position="592"/>
    </location>
</feature>
<evidence type="ECO:0000256" key="7">
    <source>
        <dbReference type="ARBA" id="ARBA00023065"/>
    </source>
</evidence>
<keyword evidence="8 9" id="KW-0472">Membrane</keyword>
<comment type="similarity">
    <text evidence="9">Belongs to the KdpA family.</text>
</comment>
<sequence>MTTQSIVLLIVFLSVLLALAWPLGILLTRVGNGDAGTSPLPGFGWLARVERLIYRAAGIAGQDGKVAGQGWKSYAFALLLFSVIGALVTYGLQRVQLWLPLNPQAMANVSPDSAFDTAVSFVANTNWQGYAGEQTMSYLTQMLVLAGQNFFSAATGIAVAYALIRGFASRSAQSIGNFWVDVTRSTLYVLLPLSLILSVFLMGQGVIQNFSAYQDVQLIDPVTYTQPKVGADGQPLKDAKGEPVTETLTATTQNIAMGPVASQEAIKMLGTNGGGFFNANSAHPYENPTALSNFAEMLAIFLIPAALCFAFGRMVGDQRQGWAVLGAMTVLFVICTCVLMGAEQTAHPGLQALNIDQSASALQSGGYMEGKETRFGISASSLFAAVTTAASCGAVNAMHDSLTPVGGLIPMLLMQFGEVIFGGVGTGLYGMLVFAILAVFIAGLMIGRTPEYLGKKIQSYEMKMTSIAILVTPTLVLAGTAIAVLCEAGKAGIANPGAHGFSEILYAFTSAANNNGSAFAGLSANTPFYNTMLAIAMWFGRFAMIVPILAIAGSLAGKQRLDANAGTMPTHGGMFIGLLCGIVVLVGVLNYVPALALGPVVEHLQLFAK</sequence>
<comment type="function">
    <text evidence="9">Part of the high-affinity ATP-driven potassium transport (or Kdp) system, which catalyzes the hydrolysis of ATP coupled with the electrogenic transport of potassium into the cytoplasm. This subunit binds the extracellular potassium ions and delivers the ions to the membrane domain of KdpB through an intramembrane tunnel.</text>
</comment>
<keyword evidence="7 9" id="KW-0406">Ion transport</keyword>
<feature type="transmembrane region" description="Helical" evidence="9">
    <location>
        <begin position="532"/>
        <end position="552"/>
    </location>
</feature>
<evidence type="ECO:0000256" key="8">
    <source>
        <dbReference type="ARBA" id="ARBA00023136"/>
    </source>
</evidence>
<comment type="subunit">
    <text evidence="9">The system is composed of three essential subunits: KdpA, KdpB and KdpC.</text>
</comment>
<dbReference type="HAMAP" id="MF_00275">
    <property type="entry name" value="KdpA"/>
    <property type="match status" value="1"/>
</dbReference>
<dbReference type="RefSeq" id="WP_072786138.1">
    <property type="nucleotide sequence ID" value="NZ_FRCX01000006.1"/>
</dbReference>
<evidence type="ECO:0000256" key="2">
    <source>
        <dbReference type="ARBA" id="ARBA00022475"/>
    </source>
</evidence>
<dbReference type="Pfam" id="PF03814">
    <property type="entry name" value="KdpA"/>
    <property type="match status" value="1"/>
</dbReference>
<gene>
    <name evidence="9" type="primary">kdpA</name>
    <name evidence="10" type="ORF">SAMN05192549_106425</name>
</gene>
<dbReference type="InterPro" id="IPR004623">
    <property type="entry name" value="KdpA"/>
</dbReference>
<dbReference type="Proteomes" id="UP000184339">
    <property type="component" value="Unassembled WGS sequence"/>
</dbReference>
<dbReference type="GO" id="GO:0008556">
    <property type="term" value="F:P-type potassium transmembrane transporter activity"/>
    <property type="evidence" value="ECO:0007669"/>
    <property type="project" value="InterPro"/>
</dbReference>
<keyword evidence="11" id="KW-1185">Reference proteome</keyword>
<dbReference type="GO" id="GO:0005886">
    <property type="term" value="C:plasma membrane"/>
    <property type="evidence" value="ECO:0007669"/>
    <property type="project" value="UniProtKB-SubCell"/>
</dbReference>
<dbReference type="NCBIfam" id="TIGR00680">
    <property type="entry name" value="kdpA"/>
    <property type="match status" value="1"/>
</dbReference>
<feature type="transmembrane region" description="Helical" evidence="9">
    <location>
        <begin position="142"/>
        <end position="164"/>
    </location>
</feature>
<comment type="subcellular location">
    <subcellularLocation>
        <location evidence="9">Cell membrane</location>
        <topology evidence="9">Multi-pass membrane protein</topology>
    </subcellularLocation>
</comment>
<dbReference type="PANTHER" id="PTHR30607:SF2">
    <property type="entry name" value="POTASSIUM-TRANSPORTING ATPASE POTASSIUM-BINDING SUBUNIT"/>
    <property type="match status" value="1"/>
</dbReference>
<feature type="transmembrane region" description="Helical" evidence="9">
    <location>
        <begin position="74"/>
        <end position="92"/>
    </location>
</feature>
<keyword evidence="3 9" id="KW-0633">Potassium transport</keyword>
<keyword evidence="6 9" id="KW-1133">Transmembrane helix</keyword>
<feature type="transmembrane region" description="Helical" evidence="9">
    <location>
        <begin position="427"/>
        <end position="446"/>
    </location>
</feature>
<evidence type="ECO:0000256" key="5">
    <source>
        <dbReference type="ARBA" id="ARBA00022958"/>
    </source>
</evidence>
<dbReference type="AlphaFoldDB" id="A0A1M7QAD0"/>
<keyword evidence="2 9" id="KW-1003">Cell membrane</keyword>
<dbReference type="PIRSF" id="PIRSF001294">
    <property type="entry name" value="K_ATPaseA"/>
    <property type="match status" value="1"/>
</dbReference>
<dbReference type="EMBL" id="FRCX01000006">
    <property type="protein sequence ID" value="SHN27605.1"/>
    <property type="molecule type" value="Genomic_DNA"/>
</dbReference>
<evidence type="ECO:0000256" key="1">
    <source>
        <dbReference type="ARBA" id="ARBA00022448"/>
    </source>
</evidence>